<evidence type="ECO:0000256" key="5">
    <source>
        <dbReference type="RuleBase" id="RU362114"/>
    </source>
</evidence>
<dbReference type="EMBL" id="JAIWYP010000005">
    <property type="protein sequence ID" value="KAH3828607.1"/>
    <property type="molecule type" value="Genomic_DNA"/>
</dbReference>
<dbReference type="InterPro" id="IPR043145">
    <property type="entry name" value="Znf_ZZ_sf"/>
</dbReference>
<dbReference type="PANTHER" id="PTHR45740">
    <property type="entry name" value="POLY [ADP-RIBOSE] POLYMERASE"/>
    <property type="match status" value="1"/>
</dbReference>
<name>A0A9D4K1E7_DREPO</name>
<feature type="compositionally biased region" description="Acidic residues" evidence="6">
    <location>
        <begin position="92"/>
        <end position="103"/>
    </location>
</feature>
<proteinExistence type="predicted"/>
<dbReference type="CDD" id="cd01439">
    <property type="entry name" value="TCCD_inducible_PARP_like"/>
    <property type="match status" value="1"/>
</dbReference>
<feature type="domain" description="ZZ-type" evidence="7">
    <location>
        <begin position="189"/>
        <end position="243"/>
    </location>
</feature>
<dbReference type="Pfam" id="PF00644">
    <property type="entry name" value="PARP"/>
    <property type="match status" value="1"/>
</dbReference>
<dbReference type="InterPro" id="IPR012317">
    <property type="entry name" value="Poly(ADP-ribose)pol_cat_dom"/>
</dbReference>
<dbReference type="AlphaFoldDB" id="A0A9D4K1E7"/>
<feature type="domain" description="ZZ-type" evidence="7">
    <location>
        <begin position="267"/>
        <end position="321"/>
    </location>
</feature>
<reference evidence="9" key="2">
    <citation type="submission" date="2020-11" db="EMBL/GenBank/DDBJ databases">
        <authorList>
            <person name="McCartney M.A."/>
            <person name="Auch B."/>
            <person name="Kono T."/>
            <person name="Mallez S."/>
            <person name="Becker A."/>
            <person name="Gohl D.M."/>
            <person name="Silverstein K.A.T."/>
            <person name="Koren S."/>
            <person name="Bechman K.B."/>
            <person name="Herman A."/>
            <person name="Abrahante J.E."/>
            <person name="Garbe J."/>
        </authorList>
    </citation>
    <scope>NUCLEOTIDE SEQUENCE</scope>
    <source>
        <strain evidence="9">Duluth1</strain>
        <tissue evidence="9">Whole animal</tissue>
    </source>
</reference>
<keyword evidence="5" id="KW-0328">Glycosyltransferase</keyword>
<feature type="domain" description="ZZ-type" evidence="7">
    <location>
        <begin position="352"/>
        <end position="406"/>
    </location>
</feature>
<feature type="domain" description="PARP catalytic" evidence="8">
    <location>
        <begin position="425"/>
        <end position="624"/>
    </location>
</feature>
<dbReference type="GO" id="GO:0005634">
    <property type="term" value="C:nucleus"/>
    <property type="evidence" value="ECO:0007669"/>
    <property type="project" value="TreeGrafter"/>
</dbReference>
<gene>
    <name evidence="9" type="ORF">DPMN_130589</name>
</gene>
<dbReference type="PANTHER" id="PTHR45740:SF2">
    <property type="entry name" value="POLY [ADP-RIBOSE] POLYMERASE"/>
    <property type="match status" value="1"/>
</dbReference>
<evidence type="ECO:0000256" key="3">
    <source>
        <dbReference type="ARBA" id="ARBA00022833"/>
    </source>
</evidence>
<feature type="domain" description="ZZ-type" evidence="7">
    <location>
        <begin position="111"/>
        <end position="165"/>
    </location>
</feature>
<dbReference type="CDD" id="cd02249">
    <property type="entry name" value="ZZ"/>
    <property type="match status" value="1"/>
</dbReference>
<evidence type="ECO:0000256" key="1">
    <source>
        <dbReference type="ARBA" id="ARBA00022723"/>
    </source>
</evidence>
<reference evidence="9" key="1">
    <citation type="journal article" date="2019" name="bioRxiv">
        <title>The Genome of the Zebra Mussel, Dreissena polymorpha: A Resource for Invasive Species Research.</title>
        <authorList>
            <person name="McCartney M.A."/>
            <person name="Auch B."/>
            <person name="Kono T."/>
            <person name="Mallez S."/>
            <person name="Zhang Y."/>
            <person name="Obille A."/>
            <person name="Becker A."/>
            <person name="Abrahante J.E."/>
            <person name="Garbe J."/>
            <person name="Badalamenti J.P."/>
            <person name="Herman A."/>
            <person name="Mangelson H."/>
            <person name="Liachko I."/>
            <person name="Sullivan S."/>
            <person name="Sone E.D."/>
            <person name="Koren S."/>
            <person name="Silverstein K.A.T."/>
            <person name="Beckman K.B."/>
            <person name="Gohl D.M."/>
        </authorList>
    </citation>
    <scope>NUCLEOTIDE SEQUENCE</scope>
    <source>
        <strain evidence="9">Duluth1</strain>
        <tissue evidence="9">Whole animal</tissue>
    </source>
</reference>
<accession>A0A9D4K1E7</accession>
<dbReference type="SMART" id="SM00291">
    <property type="entry name" value="ZnF_ZZ"/>
    <property type="match status" value="5"/>
</dbReference>
<keyword evidence="1" id="KW-0479">Metal-binding</keyword>
<keyword evidence="10" id="KW-1185">Reference proteome</keyword>
<dbReference type="InterPro" id="IPR000433">
    <property type="entry name" value="Znf_ZZ"/>
</dbReference>
<dbReference type="Pfam" id="PF00569">
    <property type="entry name" value="ZZ"/>
    <property type="match status" value="5"/>
</dbReference>
<keyword evidence="2 4" id="KW-0863">Zinc-finger</keyword>
<keyword evidence="5" id="KW-0520">NAD</keyword>
<sequence length="624" mass="70367">MEILAALATAAVGHNGVRCDVCDASPIIGVRWKCNDCPNYDMCSSCYDKKWMWHNMSHTFRKCDTPVNNIFQQILTNAGSPSSPTCASDSDAGNDSDSDSDSFEMETAVVHDGVGCDVCKDRPIRGTRWKCADCPNYDMCTSCYKNLRMMHDTDHSFKKINNPVSTGALLVNNILSSQMHDAKHAAVVHDGVGCDVCKDRPIRGTRWKCADCPNYDMCTSCYKNLRMMHDTDHSFKKINNPISTGALMVNNILSSKMHDAKHAGVVHTGVRCDVCTVDPIVGIRYKCRECPDYDMCSTCFKDLRIMHTMSHSFRQIKLPGSLPAPVEVTSTRRLQALPKSIPSTSKGSGTPHKGERCDVCNVSPIRGTRWKCRDCPDYDMCSTCYEDKRRIHDMSHSFARKEHPTKALSKEQKGGHGVPATSSCLPSHWIMMKPDQNEIKIDLATYSEEFITVMCKFIQTLDKTIVSIRRVQSKYLWEFYFSKRKQMASMKIGKIGANERKLFHGTKPDIIQTVCTHNLDMRLAGTNVGAIYGNGTYFASAADMSDRYSTPDPTTGHKFMLQCRVLVGRWTKGQQGLRRPPEMDRTPDGQVRLYDSCVDDVRNPSIFCIFDHVQYYPEYIIEYK</sequence>
<feature type="compositionally biased region" description="Basic and acidic residues" evidence="6">
    <location>
        <begin position="399"/>
        <end position="414"/>
    </location>
</feature>
<dbReference type="GO" id="GO:0008270">
    <property type="term" value="F:zinc ion binding"/>
    <property type="evidence" value="ECO:0007669"/>
    <property type="project" value="UniProtKB-KW"/>
</dbReference>
<evidence type="ECO:0000256" key="6">
    <source>
        <dbReference type="SAM" id="MobiDB-lite"/>
    </source>
</evidence>
<dbReference type="Gene3D" id="3.30.60.90">
    <property type="match status" value="5"/>
</dbReference>
<dbReference type="SUPFAM" id="SSF56399">
    <property type="entry name" value="ADP-ribosylation"/>
    <property type="match status" value="1"/>
</dbReference>
<feature type="domain" description="ZZ-type" evidence="7">
    <location>
        <begin position="14"/>
        <end position="68"/>
    </location>
</feature>
<dbReference type="InterPro" id="IPR051712">
    <property type="entry name" value="ARTD-AVP"/>
</dbReference>
<dbReference type="PROSITE" id="PS51059">
    <property type="entry name" value="PARP_CATALYTIC"/>
    <property type="match status" value="1"/>
</dbReference>
<evidence type="ECO:0000313" key="9">
    <source>
        <dbReference type="EMBL" id="KAH3828607.1"/>
    </source>
</evidence>
<evidence type="ECO:0000256" key="4">
    <source>
        <dbReference type="PROSITE-ProRule" id="PRU00228"/>
    </source>
</evidence>
<dbReference type="PROSITE" id="PS01357">
    <property type="entry name" value="ZF_ZZ_1"/>
    <property type="match status" value="4"/>
</dbReference>
<dbReference type="EC" id="2.4.2.-" evidence="5"/>
<keyword evidence="3" id="KW-0862">Zinc</keyword>
<dbReference type="OrthoDB" id="408612at2759"/>
<evidence type="ECO:0000256" key="2">
    <source>
        <dbReference type="ARBA" id="ARBA00022771"/>
    </source>
</evidence>
<evidence type="ECO:0000259" key="8">
    <source>
        <dbReference type="PROSITE" id="PS51059"/>
    </source>
</evidence>
<dbReference type="Gene3D" id="3.90.228.10">
    <property type="match status" value="1"/>
</dbReference>
<feature type="region of interest" description="Disordered" evidence="6">
    <location>
        <begin position="79"/>
        <end position="103"/>
    </location>
</feature>
<organism evidence="9 10">
    <name type="scientific">Dreissena polymorpha</name>
    <name type="common">Zebra mussel</name>
    <name type="synonym">Mytilus polymorpha</name>
    <dbReference type="NCBI Taxonomy" id="45954"/>
    <lineage>
        <taxon>Eukaryota</taxon>
        <taxon>Metazoa</taxon>
        <taxon>Spiralia</taxon>
        <taxon>Lophotrochozoa</taxon>
        <taxon>Mollusca</taxon>
        <taxon>Bivalvia</taxon>
        <taxon>Autobranchia</taxon>
        <taxon>Heteroconchia</taxon>
        <taxon>Euheterodonta</taxon>
        <taxon>Imparidentia</taxon>
        <taxon>Neoheterodontei</taxon>
        <taxon>Myida</taxon>
        <taxon>Dreissenoidea</taxon>
        <taxon>Dreissenidae</taxon>
        <taxon>Dreissena</taxon>
    </lineage>
</organism>
<feature type="region of interest" description="Disordered" evidence="6">
    <location>
        <begin position="399"/>
        <end position="419"/>
    </location>
</feature>
<dbReference type="GO" id="GO:0003950">
    <property type="term" value="F:NAD+ poly-ADP-ribosyltransferase activity"/>
    <property type="evidence" value="ECO:0007669"/>
    <property type="project" value="UniProtKB-UniRule"/>
</dbReference>
<comment type="caution">
    <text evidence="9">The sequence shown here is derived from an EMBL/GenBank/DDBJ whole genome shotgun (WGS) entry which is preliminary data.</text>
</comment>
<dbReference type="Proteomes" id="UP000828390">
    <property type="component" value="Unassembled WGS sequence"/>
</dbReference>
<dbReference type="SUPFAM" id="SSF57850">
    <property type="entry name" value="RING/U-box"/>
    <property type="match status" value="5"/>
</dbReference>
<protein>
    <recommendedName>
        <fullName evidence="5">Poly [ADP-ribose] polymerase</fullName>
        <shortName evidence="5">PARP</shortName>
        <ecNumber evidence="5">2.4.2.-</ecNumber>
    </recommendedName>
</protein>
<evidence type="ECO:0000313" key="10">
    <source>
        <dbReference type="Proteomes" id="UP000828390"/>
    </source>
</evidence>
<dbReference type="PROSITE" id="PS50135">
    <property type="entry name" value="ZF_ZZ_2"/>
    <property type="match status" value="5"/>
</dbReference>
<keyword evidence="5" id="KW-0808">Transferase</keyword>
<evidence type="ECO:0000259" key="7">
    <source>
        <dbReference type="PROSITE" id="PS50135"/>
    </source>
</evidence>
<dbReference type="GO" id="GO:1990404">
    <property type="term" value="F:NAD+-protein mono-ADP-ribosyltransferase activity"/>
    <property type="evidence" value="ECO:0007669"/>
    <property type="project" value="TreeGrafter"/>
</dbReference>